<feature type="domain" description="SWIM-type" evidence="3">
    <location>
        <begin position="340"/>
        <end position="381"/>
    </location>
</feature>
<evidence type="ECO:0000313" key="4">
    <source>
        <dbReference type="EMBL" id="KAG0249974.1"/>
    </source>
</evidence>
<sequence length="444" mass="51339">MAPKFNNYPLQDLKPDLPTSSTHLYCHHHHPPETQLVPSVALVTRFINMNSKPQNADDTNKNIPGDCETESEEDLAGPRKGQLDPIDCGHDDDQDGNEDGKQGGDQGEIQEETRDEKVQRAKENNSKIGWDATKAHIFAEDYIANAAKALLKDIDQRIEEDYVFESGGWTYRLQFYIFENDFDDWKNRHEIYLGTKFIRRTMHHYKGWSSIFHGFTKAATGKPATAETIDTNNYVESWHNVLKMHFFKDRQGRRVDSIIYTLVKSCIPFYQRKLVQSQFQVKKLNPVQRAAADSRIKAEVYIAKYRSRRYPGQFVYTAEDPVIIKVPTFQMDPEANSLMYKIRLDFRRVKDIGEIIHCQCPQFQWSRACCKHIAMVLLGKEPITFCHITAQWDQQDDALVVADLHDTYNDPQMPVVLSEPIEAIDPCADLIRRLQSELRAIVER</sequence>
<evidence type="ECO:0000256" key="1">
    <source>
        <dbReference type="PROSITE-ProRule" id="PRU00325"/>
    </source>
</evidence>
<accession>A0A9P6TX52</accession>
<organism evidence="4 5">
    <name type="scientific">Mortierella polycephala</name>
    <dbReference type="NCBI Taxonomy" id="41804"/>
    <lineage>
        <taxon>Eukaryota</taxon>
        <taxon>Fungi</taxon>
        <taxon>Fungi incertae sedis</taxon>
        <taxon>Mucoromycota</taxon>
        <taxon>Mortierellomycotina</taxon>
        <taxon>Mortierellomycetes</taxon>
        <taxon>Mortierellales</taxon>
        <taxon>Mortierellaceae</taxon>
        <taxon>Mortierella</taxon>
    </lineage>
</organism>
<dbReference type="PROSITE" id="PS50966">
    <property type="entry name" value="ZF_SWIM"/>
    <property type="match status" value="1"/>
</dbReference>
<feature type="compositionally biased region" description="Basic and acidic residues" evidence="2">
    <location>
        <begin position="111"/>
        <end position="122"/>
    </location>
</feature>
<comment type="caution">
    <text evidence="4">The sequence shown here is derived from an EMBL/GenBank/DDBJ whole genome shotgun (WGS) entry which is preliminary data.</text>
</comment>
<gene>
    <name evidence="4" type="ORF">BG011_008772</name>
</gene>
<name>A0A9P6TX52_9FUNG</name>
<evidence type="ECO:0000256" key="2">
    <source>
        <dbReference type="SAM" id="MobiDB-lite"/>
    </source>
</evidence>
<dbReference type="AlphaFoldDB" id="A0A9P6TX52"/>
<keyword evidence="1" id="KW-0479">Metal-binding</keyword>
<keyword evidence="1" id="KW-0862">Zinc</keyword>
<keyword evidence="5" id="KW-1185">Reference proteome</keyword>
<feature type="region of interest" description="Disordered" evidence="2">
    <location>
        <begin position="51"/>
        <end position="122"/>
    </location>
</feature>
<dbReference type="GO" id="GO:0008270">
    <property type="term" value="F:zinc ion binding"/>
    <property type="evidence" value="ECO:0007669"/>
    <property type="project" value="UniProtKB-KW"/>
</dbReference>
<dbReference type="Proteomes" id="UP000726737">
    <property type="component" value="Unassembled WGS sequence"/>
</dbReference>
<evidence type="ECO:0000313" key="5">
    <source>
        <dbReference type="Proteomes" id="UP000726737"/>
    </source>
</evidence>
<dbReference type="InterPro" id="IPR007527">
    <property type="entry name" value="Znf_SWIM"/>
</dbReference>
<dbReference type="OrthoDB" id="2430203at2759"/>
<dbReference type="Pfam" id="PF04434">
    <property type="entry name" value="SWIM"/>
    <property type="match status" value="1"/>
</dbReference>
<reference evidence="4" key="1">
    <citation type="journal article" date="2020" name="Fungal Divers.">
        <title>Resolving the Mortierellaceae phylogeny through synthesis of multi-gene phylogenetics and phylogenomics.</title>
        <authorList>
            <person name="Vandepol N."/>
            <person name="Liber J."/>
            <person name="Desiro A."/>
            <person name="Na H."/>
            <person name="Kennedy M."/>
            <person name="Barry K."/>
            <person name="Grigoriev I.V."/>
            <person name="Miller A.N."/>
            <person name="O'Donnell K."/>
            <person name="Stajich J.E."/>
            <person name="Bonito G."/>
        </authorList>
    </citation>
    <scope>NUCLEOTIDE SEQUENCE</scope>
    <source>
        <strain evidence="4">KOD948</strain>
    </source>
</reference>
<protein>
    <recommendedName>
        <fullName evidence="3">SWIM-type domain-containing protein</fullName>
    </recommendedName>
</protein>
<proteinExistence type="predicted"/>
<keyword evidence="1" id="KW-0863">Zinc-finger</keyword>
<dbReference type="EMBL" id="JAAAJA010000740">
    <property type="protein sequence ID" value="KAG0249974.1"/>
    <property type="molecule type" value="Genomic_DNA"/>
</dbReference>
<evidence type="ECO:0000259" key="3">
    <source>
        <dbReference type="PROSITE" id="PS50966"/>
    </source>
</evidence>